<keyword evidence="2" id="KW-1185">Reference proteome</keyword>
<dbReference type="AlphaFoldDB" id="A0A6A6YMB4"/>
<dbReference type="PANTHER" id="PTHR38790:SF9">
    <property type="entry name" value="F-BOX DOMAIN-CONTAINING PROTEIN"/>
    <property type="match status" value="1"/>
</dbReference>
<evidence type="ECO:0000313" key="2">
    <source>
        <dbReference type="Proteomes" id="UP000504636"/>
    </source>
</evidence>
<dbReference type="EMBL" id="MU003702">
    <property type="protein sequence ID" value="KAF2809007.1"/>
    <property type="molecule type" value="Genomic_DNA"/>
</dbReference>
<proteinExistence type="predicted"/>
<sequence>MASTTLDTSMDNFPLLDLPREPRDLIYHFALVRECLCIPQVDTVTDSISRTTWNDNRFASSQQWFRTYSLYHGHDDLRGDDTPQMNLLKANRQLYSEASEVSYSKNIFSFDVYFRLGFSEPNPVLAFLTDSPQTSLENIPSLEIVELGYKPWQIVEDQGRKLWSSVCMYLRMTNLQYIGIQTHVPPAAESRLREMESTSQDQNLWAQSLFDSVWSLKSVRLRVQDDYPFPEDLSIVSREPIDKAEKLSLSRSSIESFVLAQRWDMYAWATHYYSLIYVKNMMGYDFNIKVPSELDAATLSLRRPSNLGKSHTKLWVQGDIKDVIESHAGGNVPDRT</sequence>
<organism evidence="1">
    <name type="scientific">Mytilinidion resinicola</name>
    <dbReference type="NCBI Taxonomy" id="574789"/>
    <lineage>
        <taxon>Eukaryota</taxon>
        <taxon>Fungi</taxon>
        <taxon>Dikarya</taxon>
        <taxon>Ascomycota</taxon>
        <taxon>Pezizomycotina</taxon>
        <taxon>Dothideomycetes</taxon>
        <taxon>Pleosporomycetidae</taxon>
        <taxon>Mytilinidiales</taxon>
        <taxon>Mytilinidiaceae</taxon>
        <taxon>Mytilinidion</taxon>
    </lineage>
</organism>
<name>A0A6A6YMB4_9PEZI</name>
<dbReference type="PANTHER" id="PTHR38790">
    <property type="entry name" value="2EXR DOMAIN-CONTAINING PROTEIN-RELATED"/>
    <property type="match status" value="1"/>
</dbReference>
<evidence type="ECO:0000313" key="1">
    <source>
        <dbReference type="EMBL" id="KAF2809007.1"/>
    </source>
</evidence>
<reference evidence="1 3" key="1">
    <citation type="journal article" date="2020" name="Stud. Mycol.">
        <title>101 Dothideomycetes genomes: a test case for predicting lifestyles and emergence of pathogens.</title>
        <authorList>
            <person name="Haridas S."/>
            <person name="Albert R."/>
            <person name="Binder M."/>
            <person name="Bloem J."/>
            <person name="Labutti K."/>
            <person name="Salamov A."/>
            <person name="Andreopoulos B."/>
            <person name="Baker S."/>
            <person name="Barry K."/>
            <person name="Bills G."/>
            <person name="Bluhm B."/>
            <person name="Cannon C."/>
            <person name="Castanera R."/>
            <person name="Culley D."/>
            <person name="Daum C."/>
            <person name="Ezra D."/>
            <person name="Gonzalez J."/>
            <person name="Henrissat B."/>
            <person name="Kuo A."/>
            <person name="Liang C."/>
            <person name="Lipzen A."/>
            <person name="Lutzoni F."/>
            <person name="Magnuson J."/>
            <person name="Mondo S."/>
            <person name="Nolan M."/>
            <person name="Ohm R."/>
            <person name="Pangilinan J."/>
            <person name="Park H.-J."/>
            <person name="Ramirez L."/>
            <person name="Alfaro M."/>
            <person name="Sun H."/>
            <person name="Tritt A."/>
            <person name="Yoshinaga Y."/>
            <person name="Zwiers L.-H."/>
            <person name="Turgeon B."/>
            <person name="Goodwin S."/>
            <person name="Spatafora J."/>
            <person name="Crous P."/>
            <person name="Grigoriev I."/>
        </authorList>
    </citation>
    <scope>NUCLEOTIDE SEQUENCE</scope>
    <source>
        <strain evidence="1 3">CBS 304.34</strain>
    </source>
</reference>
<dbReference type="Proteomes" id="UP000504636">
    <property type="component" value="Unplaced"/>
</dbReference>
<evidence type="ECO:0008006" key="4">
    <source>
        <dbReference type="Google" id="ProtNLM"/>
    </source>
</evidence>
<reference evidence="3" key="3">
    <citation type="submission" date="2025-04" db="UniProtKB">
        <authorList>
            <consortium name="RefSeq"/>
        </authorList>
    </citation>
    <scope>IDENTIFICATION</scope>
    <source>
        <strain evidence="3">CBS 304.34</strain>
    </source>
</reference>
<evidence type="ECO:0000313" key="3">
    <source>
        <dbReference type="RefSeq" id="XP_033575971.1"/>
    </source>
</evidence>
<gene>
    <name evidence="1 3" type="ORF">BDZ99DRAFT_521475</name>
</gene>
<dbReference type="RefSeq" id="XP_033575971.1">
    <property type="nucleotide sequence ID" value="XM_033725628.1"/>
</dbReference>
<dbReference type="GeneID" id="54466521"/>
<reference evidence="3" key="2">
    <citation type="submission" date="2020-04" db="EMBL/GenBank/DDBJ databases">
        <authorList>
            <consortium name="NCBI Genome Project"/>
        </authorList>
    </citation>
    <scope>NUCLEOTIDE SEQUENCE</scope>
    <source>
        <strain evidence="3">CBS 304.34</strain>
    </source>
</reference>
<accession>A0A6A6YMB4</accession>
<dbReference type="OrthoDB" id="5420711at2759"/>
<protein>
    <recommendedName>
        <fullName evidence="4">F-box domain-containing protein</fullName>
    </recommendedName>
</protein>